<sequence>MNKSILFLLASILFFASCKRQQINQTTALPEVKDSLQVVNTPSIVKDSVQVVTSPNNPVKAGEMEEEKVKIDEIDFKYLKAKSKVLLKTANDNFDASANIRIQKDSIIWLSVSWGIVGEVVRAYIKPDSIFLYQFNKKTLKKEYHKYSFDDLSKDFNFNLNFNIIQSAIIGSQPIKKKYKVSKEKGFFLLKQKEGKVTVDNYVGEFDRKLKKVMLEDQLPTQRKMTLDFEDFTTLNQYLFPYTSVLTLDVQSPDDQKFYQTLIQLKHTKVELSDTPLEFPFKFQ</sequence>
<proteinExistence type="predicted"/>
<protein>
    <submittedName>
        <fullName evidence="1">Uncharacterized protein DUF4292</fullName>
    </submittedName>
</protein>
<accession>A0A316ECI6</accession>
<keyword evidence="2" id="KW-1185">Reference proteome</keyword>
<comment type="caution">
    <text evidence="1">The sequence shown here is derived from an EMBL/GenBank/DDBJ whole genome shotgun (WGS) entry which is preliminary data.</text>
</comment>
<dbReference type="Proteomes" id="UP000245489">
    <property type="component" value="Unassembled WGS sequence"/>
</dbReference>
<dbReference type="InterPro" id="IPR025634">
    <property type="entry name" value="DUF4292"/>
</dbReference>
<name>A0A316ECI6_9BACT</name>
<evidence type="ECO:0000313" key="2">
    <source>
        <dbReference type="Proteomes" id="UP000245489"/>
    </source>
</evidence>
<dbReference type="AlphaFoldDB" id="A0A316ECI6"/>
<dbReference type="RefSeq" id="WP_109742411.1">
    <property type="nucleotide sequence ID" value="NZ_QGGO01000007.1"/>
</dbReference>
<reference evidence="1 2" key="1">
    <citation type="submission" date="2018-05" db="EMBL/GenBank/DDBJ databases">
        <title>Genomic Encyclopedia of Archaeal and Bacterial Type Strains, Phase II (KMG-II): from individual species to whole genera.</title>
        <authorList>
            <person name="Goeker M."/>
        </authorList>
    </citation>
    <scope>NUCLEOTIDE SEQUENCE [LARGE SCALE GENOMIC DNA]</scope>
    <source>
        <strain evidence="1 2">DSM 22214</strain>
    </source>
</reference>
<dbReference type="OrthoDB" id="849114at2"/>
<gene>
    <name evidence="1" type="ORF">LV89_01646</name>
</gene>
<dbReference type="EMBL" id="QGGO01000007">
    <property type="protein sequence ID" value="PWK27333.1"/>
    <property type="molecule type" value="Genomic_DNA"/>
</dbReference>
<dbReference type="PROSITE" id="PS51257">
    <property type="entry name" value="PROKAR_LIPOPROTEIN"/>
    <property type="match status" value="1"/>
</dbReference>
<organism evidence="1 2">
    <name type="scientific">Arcicella aurantiaca</name>
    <dbReference type="NCBI Taxonomy" id="591202"/>
    <lineage>
        <taxon>Bacteria</taxon>
        <taxon>Pseudomonadati</taxon>
        <taxon>Bacteroidota</taxon>
        <taxon>Cytophagia</taxon>
        <taxon>Cytophagales</taxon>
        <taxon>Flectobacillaceae</taxon>
        <taxon>Arcicella</taxon>
    </lineage>
</organism>
<dbReference type="Pfam" id="PF14125">
    <property type="entry name" value="DUF4292"/>
    <property type="match status" value="1"/>
</dbReference>
<evidence type="ECO:0000313" key="1">
    <source>
        <dbReference type="EMBL" id="PWK27333.1"/>
    </source>
</evidence>